<dbReference type="STRING" id="1230905.A0A1G4K0J2"/>
<dbReference type="CDD" id="cd13970">
    <property type="entry name" value="ABC1_ADCK3"/>
    <property type="match status" value="1"/>
</dbReference>
<proteinExistence type="inferred from homology"/>
<comment type="similarity">
    <text evidence="1">Belongs to the protein kinase superfamily. ADCK protein kinase family.</text>
</comment>
<keyword evidence="4" id="KW-0067">ATP-binding</keyword>
<evidence type="ECO:0000313" key="8">
    <source>
        <dbReference type="Proteomes" id="UP000191024"/>
    </source>
</evidence>
<dbReference type="SUPFAM" id="SSF56112">
    <property type="entry name" value="Protein kinase-like (PK-like)"/>
    <property type="match status" value="1"/>
</dbReference>
<evidence type="ECO:0000256" key="5">
    <source>
        <dbReference type="SAM" id="MobiDB-lite"/>
    </source>
</evidence>
<keyword evidence="8" id="KW-1185">Reference proteome</keyword>
<gene>
    <name evidence="7" type="ORF">LAMI_0F08592G</name>
</gene>
<dbReference type="AlphaFoldDB" id="A0A1G4K0J2"/>
<dbReference type="InterPro" id="IPR051409">
    <property type="entry name" value="Atypical_kinase_ADCK"/>
</dbReference>
<keyword evidence="3" id="KW-0547">Nucleotide-binding</keyword>
<feature type="domain" description="ABC1 atypical kinase-like" evidence="6">
    <location>
        <begin position="207"/>
        <end position="449"/>
    </location>
</feature>
<organism evidence="7 8">
    <name type="scientific">Lachancea mirantina</name>
    <dbReference type="NCBI Taxonomy" id="1230905"/>
    <lineage>
        <taxon>Eukaryota</taxon>
        <taxon>Fungi</taxon>
        <taxon>Dikarya</taxon>
        <taxon>Ascomycota</taxon>
        <taxon>Saccharomycotina</taxon>
        <taxon>Saccharomycetes</taxon>
        <taxon>Saccharomycetales</taxon>
        <taxon>Saccharomycetaceae</taxon>
        <taxon>Lachancea</taxon>
    </lineage>
</organism>
<dbReference type="InterPro" id="IPR034646">
    <property type="entry name" value="ADCK3_dom"/>
</dbReference>
<dbReference type="GO" id="GO:0016740">
    <property type="term" value="F:transferase activity"/>
    <property type="evidence" value="ECO:0007669"/>
    <property type="project" value="UniProtKB-KW"/>
</dbReference>
<keyword evidence="2" id="KW-0808">Transferase</keyword>
<dbReference type="InterPro" id="IPR011009">
    <property type="entry name" value="Kinase-like_dom_sf"/>
</dbReference>
<evidence type="ECO:0000256" key="3">
    <source>
        <dbReference type="ARBA" id="ARBA00022741"/>
    </source>
</evidence>
<evidence type="ECO:0000256" key="2">
    <source>
        <dbReference type="ARBA" id="ARBA00022679"/>
    </source>
</evidence>
<feature type="region of interest" description="Disordered" evidence="5">
    <location>
        <begin position="75"/>
        <end position="118"/>
    </location>
</feature>
<dbReference type="InterPro" id="IPR004147">
    <property type="entry name" value="ABC1_dom"/>
</dbReference>
<dbReference type="OrthoDB" id="201153at2759"/>
<evidence type="ECO:0000313" key="7">
    <source>
        <dbReference type="EMBL" id="SCU97017.1"/>
    </source>
</evidence>
<dbReference type="GO" id="GO:0006744">
    <property type="term" value="P:ubiquinone biosynthetic process"/>
    <property type="evidence" value="ECO:0007669"/>
    <property type="project" value="TreeGrafter"/>
</dbReference>
<dbReference type="GO" id="GO:0005524">
    <property type="term" value="F:ATP binding"/>
    <property type="evidence" value="ECO:0007669"/>
    <property type="project" value="UniProtKB-KW"/>
</dbReference>
<reference evidence="8" key="1">
    <citation type="submission" date="2016-03" db="EMBL/GenBank/DDBJ databases">
        <authorList>
            <person name="Devillers H."/>
        </authorList>
    </citation>
    <scope>NUCLEOTIDE SEQUENCE [LARGE SCALE GENOMIC DNA]</scope>
</reference>
<evidence type="ECO:0000259" key="6">
    <source>
        <dbReference type="Pfam" id="PF03109"/>
    </source>
</evidence>
<protein>
    <submittedName>
        <fullName evidence="7">LAMI_0F08592g1_1</fullName>
    </submittedName>
</protein>
<feature type="compositionally biased region" description="Polar residues" evidence="5">
    <location>
        <begin position="85"/>
        <end position="96"/>
    </location>
</feature>
<evidence type="ECO:0000256" key="4">
    <source>
        <dbReference type="ARBA" id="ARBA00022840"/>
    </source>
</evidence>
<dbReference type="PANTHER" id="PTHR43851:SF3">
    <property type="entry name" value="COENZYME Q8"/>
    <property type="match status" value="1"/>
</dbReference>
<evidence type="ECO:0000256" key="1">
    <source>
        <dbReference type="ARBA" id="ARBA00009670"/>
    </source>
</evidence>
<dbReference type="EMBL" id="LT598467">
    <property type="protein sequence ID" value="SCU97017.1"/>
    <property type="molecule type" value="Genomic_DNA"/>
</dbReference>
<sequence length="552" mass="62752">MVSRQTLYGALCVASSVKEVIKGSTSVARESAGLWLKTSSLTRPLLSKYQWFYDPEWEKAKSLSERLRNQKFITRSPGRPKNVASKATRSFSTSARRLSKDGQNFEEKKDQIKELQSSDVPSSRISRLFHYGSLAAGVGLSAASQGLNQVISGKKPTFKSLILSEENLERITKKFSKMRGAALKIGQLMSFQDEKVLPRELYEIISRVQNRAHYMPRRQLDRVLTRELGPAWAEKLGSFDPVPIAAASIGQVHEATLKSGEEVVMKIQYPGVKESIDSDLNNILMFLTASRLLPRGLYLDKTVANARVELKWECDYEREASCLEKFEQLLSKDPILKTPHVIKDLTTENIITMTRMHGTEIMKLADTAPQETRDFISSNIMKLCLQEIAEFKFMQTDPNWANFFYNAKQHTLELLDFGASRSYSDDFIFKYRRMLTLGTKRDREGVAKVSKELGYLTGFESKAMVDAHVDSVLVLSEPFSGPIDRLFDFSHQTVTDRIRENIGLMLEERLCPPPEETYSLHRKFSGVFLLCAKMQAKVPMAELFQKHFALHD</sequence>
<dbReference type="Proteomes" id="UP000191024">
    <property type="component" value="Chromosome F"/>
</dbReference>
<dbReference type="PANTHER" id="PTHR43851">
    <property type="match status" value="1"/>
</dbReference>
<feature type="compositionally biased region" description="Basic and acidic residues" evidence="5">
    <location>
        <begin position="98"/>
        <end position="113"/>
    </location>
</feature>
<dbReference type="Pfam" id="PF03109">
    <property type="entry name" value="ABC1"/>
    <property type="match status" value="1"/>
</dbReference>
<accession>A0A1G4K0J2</accession>
<name>A0A1G4K0J2_9SACH</name>